<feature type="non-terminal residue" evidence="3">
    <location>
        <position position="574"/>
    </location>
</feature>
<evidence type="ECO:0000313" key="4">
    <source>
        <dbReference type="Proteomes" id="UP000480266"/>
    </source>
</evidence>
<keyword evidence="4" id="KW-1185">Reference proteome</keyword>
<evidence type="ECO:0000256" key="1">
    <source>
        <dbReference type="SAM" id="Coils"/>
    </source>
</evidence>
<dbReference type="GO" id="GO:0007059">
    <property type="term" value="P:chromosome segregation"/>
    <property type="evidence" value="ECO:0007669"/>
    <property type="project" value="TreeGrafter"/>
</dbReference>
<evidence type="ECO:0000313" key="3">
    <source>
        <dbReference type="EMBL" id="NGX95027.1"/>
    </source>
</evidence>
<evidence type="ECO:0000256" key="2">
    <source>
        <dbReference type="SAM" id="MobiDB-lite"/>
    </source>
</evidence>
<accession>A0A7C9VDC3</accession>
<organism evidence="3 4">
    <name type="scientific">Candidatus Afipia apatlaquensis</name>
    <dbReference type="NCBI Taxonomy" id="2712852"/>
    <lineage>
        <taxon>Bacteria</taxon>
        <taxon>Pseudomonadati</taxon>
        <taxon>Pseudomonadota</taxon>
        <taxon>Alphaproteobacteria</taxon>
        <taxon>Hyphomicrobiales</taxon>
        <taxon>Nitrobacteraceae</taxon>
        <taxon>Afipia</taxon>
    </lineage>
</organism>
<feature type="region of interest" description="Disordered" evidence="2">
    <location>
        <begin position="260"/>
        <end position="291"/>
    </location>
</feature>
<feature type="coiled-coil region" evidence="1">
    <location>
        <begin position="177"/>
        <end position="204"/>
    </location>
</feature>
<keyword evidence="1" id="KW-0175">Coiled coil</keyword>
<dbReference type="AlphaFoldDB" id="A0A7C9VDC3"/>
<dbReference type="Proteomes" id="UP000480266">
    <property type="component" value="Unassembled WGS sequence"/>
</dbReference>
<dbReference type="EMBL" id="JAAMRR010000374">
    <property type="protein sequence ID" value="NGX95027.1"/>
    <property type="molecule type" value="Genomic_DNA"/>
</dbReference>
<dbReference type="GO" id="GO:0005694">
    <property type="term" value="C:chromosome"/>
    <property type="evidence" value="ECO:0007669"/>
    <property type="project" value="TreeGrafter"/>
</dbReference>
<protein>
    <submittedName>
        <fullName evidence="3">Chromosome partitioning protein ParB</fullName>
    </submittedName>
</protein>
<proteinExistence type="predicted"/>
<dbReference type="Gene3D" id="1.10.10.2830">
    <property type="match status" value="1"/>
</dbReference>
<sequence>MVDGGMTSEEVANAYFTTARYIEQRLALAKVSPVLHEIYAQDGMTLAMLEAFTSHPDHDRQEQVWDVIQHSHNSDPWRIRQMLTESTVPASDKRAKFVGVDAYVAAGGTMLRDLFDTDDGGWLQNPSLLDQLVADKLKAVADEVANEGWKWITAARDLPYGHEHDLRALTGAFADLSDEERAQREALREEQARLEAEYQDCDELPDEVDQRFGEIEAALDVFERRPVSYDPSDIARAGVFISIDRDGELIVDRGYVRPEDETPVAVESDDEYVPGNDTDADSGTGESSGQRAVITIGGQPAEPDEEDEGDAVKPLPEKLVAELTAHRTLALRDALGANPHIALTALLHKLVRDTFRRSSQGAAIEVSVREVHFREQGKDLADSTYAQSVSERHQGWKTDLPADDDALWDWLVTLDDASRLALLAHCVAYGINALYERPNPFSATGVSQHGLDRRMAEADRIAHATGLDMVEAGFRPTVDNYLGRVTNPRILEAVREGAGDRAADLIAHLKKGDMAKEAERLLADTGWLPEPLRLLDTGSDAANGSAQDADALPEFLAGDDASVDDIEQPHIVAA</sequence>
<dbReference type="PANTHER" id="PTHR33375">
    <property type="entry name" value="CHROMOSOME-PARTITIONING PROTEIN PARB-RELATED"/>
    <property type="match status" value="1"/>
</dbReference>
<dbReference type="SUPFAM" id="SSF109709">
    <property type="entry name" value="KorB DNA-binding domain-like"/>
    <property type="match status" value="1"/>
</dbReference>
<reference evidence="3" key="1">
    <citation type="submission" date="2020-02" db="EMBL/GenBank/DDBJ databases">
        <title>Draft genome sequence of Candidatus Afipia apatlaquensis IBT-C3, a potential strain for decolorization of textile dyes.</title>
        <authorList>
            <person name="Sanchez-Reyes A."/>
            <person name="Breton-Deval L."/>
            <person name="Mangelson H."/>
            <person name="Sanchez-Flores A."/>
        </authorList>
    </citation>
    <scope>NUCLEOTIDE SEQUENCE [LARGE SCALE GENOMIC DNA]</scope>
    <source>
        <strain evidence="3">IBT-C3</strain>
    </source>
</reference>
<gene>
    <name evidence="3" type="ORF">G4V63_07260</name>
</gene>
<dbReference type="InterPro" id="IPR050336">
    <property type="entry name" value="Chromosome_partition/occlusion"/>
</dbReference>
<comment type="caution">
    <text evidence="3">The sequence shown here is derived from an EMBL/GenBank/DDBJ whole genome shotgun (WGS) entry which is preliminary data.</text>
</comment>
<dbReference type="PANTHER" id="PTHR33375:SF7">
    <property type="entry name" value="CHROMOSOME 2-PARTITIONING PROTEIN PARB-RELATED"/>
    <property type="match status" value="1"/>
</dbReference>
<name>A0A7C9VDC3_9BRAD</name>